<dbReference type="SMART" id="SM00981">
    <property type="entry name" value="THUMP"/>
    <property type="match status" value="1"/>
</dbReference>
<protein>
    <submittedName>
        <fullName evidence="4">Putative N6-adenine-specific DNA methylase</fullName>
    </submittedName>
</protein>
<keyword evidence="1 4" id="KW-0489">Methyltransferase</keyword>
<accession>A0A1M5LT99</accession>
<dbReference type="EMBL" id="FQWQ01000001">
    <property type="protein sequence ID" value="SHG68278.1"/>
    <property type="molecule type" value="Genomic_DNA"/>
</dbReference>
<organism evidence="4 5">
    <name type="scientific">Chryseolinea serpens</name>
    <dbReference type="NCBI Taxonomy" id="947013"/>
    <lineage>
        <taxon>Bacteria</taxon>
        <taxon>Pseudomonadati</taxon>
        <taxon>Bacteroidota</taxon>
        <taxon>Cytophagia</taxon>
        <taxon>Cytophagales</taxon>
        <taxon>Fulvivirgaceae</taxon>
        <taxon>Chryseolinea</taxon>
    </lineage>
</organism>
<dbReference type="STRING" id="947013.SAMN04488109_1385"/>
<dbReference type="InterPro" id="IPR054170">
    <property type="entry name" value="RlmL_1st"/>
</dbReference>
<dbReference type="SUPFAM" id="SSF53335">
    <property type="entry name" value="S-adenosyl-L-methionine-dependent methyltransferases"/>
    <property type="match status" value="1"/>
</dbReference>
<dbReference type="PANTHER" id="PTHR47313">
    <property type="entry name" value="RIBOSOMAL RNA LARGE SUBUNIT METHYLTRANSFERASE K/L"/>
    <property type="match status" value="1"/>
</dbReference>
<keyword evidence="5" id="KW-1185">Reference proteome</keyword>
<proteinExistence type="predicted"/>
<dbReference type="AlphaFoldDB" id="A0A1M5LT99"/>
<evidence type="ECO:0000256" key="1">
    <source>
        <dbReference type="ARBA" id="ARBA00022603"/>
    </source>
</evidence>
<dbReference type="Proteomes" id="UP000184212">
    <property type="component" value="Unassembled WGS sequence"/>
</dbReference>
<dbReference type="Gene3D" id="3.40.50.150">
    <property type="entry name" value="Vaccinia Virus protein VP39"/>
    <property type="match status" value="1"/>
</dbReference>
<gene>
    <name evidence="4" type="ORF">SAMN04488109_1385</name>
</gene>
<evidence type="ECO:0000313" key="5">
    <source>
        <dbReference type="Proteomes" id="UP000184212"/>
    </source>
</evidence>
<dbReference type="InterPro" id="IPR029063">
    <property type="entry name" value="SAM-dependent_MTases_sf"/>
</dbReference>
<dbReference type="GO" id="GO:0008990">
    <property type="term" value="F:rRNA (guanine-N2-)-methyltransferase activity"/>
    <property type="evidence" value="ECO:0007669"/>
    <property type="project" value="TreeGrafter"/>
</dbReference>
<evidence type="ECO:0000259" key="3">
    <source>
        <dbReference type="SMART" id="SM00981"/>
    </source>
</evidence>
<dbReference type="Pfam" id="PF02926">
    <property type="entry name" value="THUMP"/>
    <property type="match status" value="1"/>
</dbReference>
<dbReference type="CDD" id="cd11715">
    <property type="entry name" value="THUMP_AdoMetMT"/>
    <property type="match status" value="1"/>
</dbReference>
<keyword evidence="2" id="KW-0808">Transferase</keyword>
<name>A0A1M5LT99_9BACT</name>
<dbReference type="PANTHER" id="PTHR47313:SF1">
    <property type="entry name" value="RIBOSOMAL RNA LARGE SUBUNIT METHYLTRANSFERASE K_L"/>
    <property type="match status" value="1"/>
</dbReference>
<evidence type="ECO:0000313" key="4">
    <source>
        <dbReference type="EMBL" id="SHG68278.1"/>
    </source>
</evidence>
<dbReference type="Gene3D" id="3.30.2130.30">
    <property type="match status" value="1"/>
</dbReference>
<reference evidence="4 5" key="1">
    <citation type="submission" date="2016-11" db="EMBL/GenBank/DDBJ databases">
        <authorList>
            <person name="Jaros S."/>
            <person name="Januszkiewicz K."/>
            <person name="Wedrychowicz H."/>
        </authorList>
    </citation>
    <scope>NUCLEOTIDE SEQUENCE [LARGE SCALE GENOMIC DNA]</scope>
    <source>
        <strain evidence="4 5">DSM 24574</strain>
    </source>
</reference>
<feature type="domain" description="THUMP" evidence="3">
    <location>
        <begin position="89"/>
        <end position="187"/>
    </location>
</feature>
<dbReference type="GO" id="GO:0003723">
    <property type="term" value="F:RNA binding"/>
    <property type="evidence" value="ECO:0007669"/>
    <property type="project" value="InterPro"/>
</dbReference>
<dbReference type="Pfam" id="PF22020">
    <property type="entry name" value="RlmL_1st"/>
    <property type="match status" value="1"/>
</dbReference>
<dbReference type="GO" id="GO:0070043">
    <property type="term" value="F:rRNA (guanine-N7-)-methyltransferase activity"/>
    <property type="evidence" value="ECO:0007669"/>
    <property type="project" value="TreeGrafter"/>
</dbReference>
<sequence>MLDWEGIFQILPRLGELKKYGYVCAPIMKIFTTPRRIIVTCNKRLSPYLEREVVDLGFVPVRTFPTGVELEGTVKDCIRLNLNLRCASQVHYALKEFKVNHPDVLYRVLNGMPWETILAKDGYFSVTSNVDHPTVNNNMFVNVKVKDAIVDRMRSETGQRPDSGNELTGAVIHLYWKDDRAEVFIDTSGETLAKHGYRKIPGKAPMLEALAAATVMATKWDRVSPFINPMCGSGTVAIEAALLATKRVPGLYRSDYSFMHVLGYTDDLYQKELETIRNQVIEVPGLTIVASDISLDAATISKVNAENAGVDSLIQFQQCDFEETALPEKPGLVYFNPEYGERLGEISELEGTYSRVGDFMKKKCQGYLGYIFTGNLDLAKKIGLKASRRIEFFTAKIDCRLLEYELYGGTRRQNLPKTEASSQAEE</sequence>
<evidence type="ECO:0000256" key="2">
    <source>
        <dbReference type="ARBA" id="ARBA00022679"/>
    </source>
</evidence>
<dbReference type="InterPro" id="IPR000241">
    <property type="entry name" value="RlmKL-like_Mtase"/>
</dbReference>
<dbReference type="Pfam" id="PF01170">
    <property type="entry name" value="UPF0020"/>
    <property type="match status" value="1"/>
</dbReference>
<dbReference type="InterPro" id="IPR004114">
    <property type="entry name" value="THUMP_dom"/>
</dbReference>